<evidence type="ECO:0000313" key="3">
    <source>
        <dbReference type="Proteomes" id="UP001501845"/>
    </source>
</evidence>
<keyword evidence="3" id="KW-1185">Reference proteome</keyword>
<accession>A0ABP7Z5G0</accession>
<comment type="caution">
    <text evidence="2">The sequence shown here is derived from an EMBL/GenBank/DDBJ whole genome shotgun (WGS) entry which is preliminary data.</text>
</comment>
<proteinExistence type="predicted"/>
<feature type="region of interest" description="Disordered" evidence="1">
    <location>
        <begin position="1"/>
        <end position="121"/>
    </location>
</feature>
<dbReference type="EMBL" id="BAABBU010000026">
    <property type="protein sequence ID" value="GAA4147168.1"/>
    <property type="molecule type" value="Genomic_DNA"/>
</dbReference>
<protein>
    <submittedName>
        <fullName evidence="2">Uncharacterized protein</fullName>
    </submittedName>
</protein>
<evidence type="ECO:0000313" key="2">
    <source>
        <dbReference type="EMBL" id="GAA4147168.1"/>
    </source>
</evidence>
<reference evidence="3" key="1">
    <citation type="journal article" date="2019" name="Int. J. Syst. Evol. Microbiol.">
        <title>The Global Catalogue of Microorganisms (GCM) 10K type strain sequencing project: providing services to taxonomists for standard genome sequencing and annotation.</title>
        <authorList>
            <consortium name="The Broad Institute Genomics Platform"/>
            <consortium name="The Broad Institute Genome Sequencing Center for Infectious Disease"/>
            <person name="Wu L."/>
            <person name="Ma J."/>
        </authorList>
    </citation>
    <scope>NUCLEOTIDE SEQUENCE [LARGE SCALE GENOMIC DNA]</scope>
    <source>
        <strain evidence="3">JCM 17589</strain>
    </source>
</reference>
<organism evidence="2 3">
    <name type="scientific">Streptomyces tunisiensis</name>
    <dbReference type="NCBI Taxonomy" id="948699"/>
    <lineage>
        <taxon>Bacteria</taxon>
        <taxon>Bacillati</taxon>
        <taxon>Actinomycetota</taxon>
        <taxon>Actinomycetes</taxon>
        <taxon>Kitasatosporales</taxon>
        <taxon>Streptomycetaceae</taxon>
        <taxon>Streptomyces</taxon>
    </lineage>
</organism>
<dbReference type="Proteomes" id="UP001501845">
    <property type="component" value="Unassembled WGS sequence"/>
</dbReference>
<sequence length="121" mass="12049">MPVPAPGSQSGKPPDRGTPSTTWRGRASAGSALQQPTVQGGVAEGVEGALADAGLPADDQESTEDDRESAAAVRGVREETGDGPSLALAPGQGGVRTPPLHGTSRMRAGPGGRQGRPGRCS</sequence>
<evidence type="ECO:0000256" key="1">
    <source>
        <dbReference type="SAM" id="MobiDB-lite"/>
    </source>
</evidence>
<name>A0ABP7Z5G0_9ACTN</name>
<gene>
    <name evidence="2" type="ORF">GCM10022285_53980</name>
</gene>
<feature type="compositionally biased region" description="Low complexity" evidence="1">
    <location>
        <begin position="40"/>
        <end position="57"/>
    </location>
</feature>
<feature type="compositionally biased region" description="Acidic residues" evidence="1">
    <location>
        <begin position="58"/>
        <end position="67"/>
    </location>
</feature>